<dbReference type="PANTHER" id="PTHR43628:SF1">
    <property type="entry name" value="CHITIN SYNTHASE REGULATORY FACTOR 2-RELATED"/>
    <property type="match status" value="1"/>
</dbReference>
<dbReference type="EMBL" id="JBHLZN010000003">
    <property type="protein sequence ID" value="MFB9886797.1"/>
    <property type="molecule type" value="Genomic_DNA"/>
</dbReference>
<dbReference type="SMART" id="SM00671">
    <property type="entry name" value="SEL1"/>
    <property type="match status" value="4"/>
</dbReference>
<comment type="caution">
    <text evidence="2">The sequence shown here is derived from an EMBL/GenBank/DDBJ whole genome shotgun (WGS) entry which is preliminary data.</text>
</comment>
<reference evidence="2 3" key="1">
    <citation type="submission" date="2024-09" db="EMBL/GenBank/DDBJ databases">
        <authorList>
            <person name="Sun Q."/>
            <person name="Mori K."/>
        </authorList>
    </citation>
    <scope>NUCLEOTIDE SEQUENCE [LARGE SCALE GENOMIC DNA]</scope>
    <source>
        <strain evidence="2 3">ATCC 51285</strain>
    </source>
</reference>
<keyword evidence="1" id="KW-0732">Signal</keyword>
<dbReference type="InterPro" id="IPR052945">
    <property type="entry name" value="Mitotic_Regulator"/>
</dbReference>
<name>A0ABV5ZBX8_9GAMM</name>
<feature type="signal peptide" evidence="1">
    <location>
        <begin position="1"/>
        <end position="23"/>
    </location>
</feature>
<dbReference type="InterPro" id="IPR006597">
    <property type="entry name" value="Sel1-like"/>
</dbReference>
<organism evidence="2 3">
    <name type="scientific">Balneatrix alpica</name>
    <dbReference type="NCBI Taxonomy" id="75684"/>
    <lineage>
        <taxon>Bacteria</taxon>
        <taxon>Pseudomonadati</taxon>
        <taxon>Pseudomonadota</taxon>
        <taxon>Gammaproteobacteria</taxon>
        <taxon>Oceanospirillales</taxon>
        <taxon>Balneatrichaceae</taxon>
        <taxon>Balneatrix</taxon>
    </lineage>
</organism>
<dbReference type="Proteomes" id="UP001589628">
    <property type="component" value="Unassembled WGS sequence"/>
</dbReference>
<accession>A0ABV5ZBX8</accession>
<keyword evidence="3" id="KW-1185">Reference proteome</keyword>
<dbReference type="Pfam" id="PF08238">
    <property type="entry name" value="Sel1"/>
    <property type="match status" value="4"/>
</dbReference>
<gene>
    <name evidence="2" type="ORF">ACFFLH_10265</name>
</gene>
<dbReference type="RefSeq" id="WP_027312361.1">
    <property type="nucleotide sequence ID" value="NZ_JBHLZN010000003.1"/>
</dbReference>
<sequence length="267" mass="29717">MKKYLLSAATLCWLSLQTPVLFAASLDVANEAFTAKDYSKVFQHAEPLAKQGNPEALYLLGQLYENGWGVNADLEKAKSYYQNATIQGHPQALTALRSLKNQEYLEELKQVQPQAEAGDAKAQNRLGKMYEFGQGVERDPAKALHWYTQAANQGYAEGLLNLGRCYNLALGVGQNFAKAEEYYRQAAGKGLDEAMFWLGSLYFNKHGQDSSEDTDVIGYAWLKNAANKGHAIAIKMISRLELKLDTDQLTRAQVLAEKLHTQLHPAQ</sequence>
<dbReference type="InterPro" id="IPR011990">
    <property type="entry name" value="TPR-like_helical_dom_sf"/>
</dbReference>
<protein>
    <submittedName>
        <fullName evidence="2">Tetratricopeptide repeat protein</fullName>
    </submittedName>
</protein>
<evidence type="ECO:0000256" key="1">
    <source>
        <dbReference type="SAM" id="SignalP"/>
    </source>
</evidence>
<dbReference type="Gene3D" id="1.25.40.10">
    <property type="entry name" value="Tetratricopeptide repeat domain"/>
    <property type="match status" value="2"/>
</dbReference>
<dbReference type="PANTHER" id="PTHR43628">
    <property type="entry name" value="ACTIVATOR OF C KINASE PROTEIN 1-RELATED"/>
    <property type="match status" value="1"/>
</dbReference>
<feature type="chain" id="PRO_5045769241" evidence="1">
    <location>
        <begin position="24"/>
        <end position="267"/>
    </location>
</feature>
<proteinExistence type="predicted"/>
<dbReference type="SUPFAM" id="SSF81901">
    <property type="entry name" value="HCP-like"/>
    <property type="match status" value="1"/>
</dbReference>
<evidence type="ECO:0000313" key="3">
    <source>
        <dbReference type="Proteomes" id="UP001589628"/>
    </source>
</evidence>
<evidence type="ECO:0000313" key="2">
    <source>
        <dbReference type="EMBL" id="MFB9886797.1"/>
    </source>
</evidence>